<dbReference type="InterPro" id="IPR048136">
    <property type="entry name" value="STM3941-like"/>
</dbReference>
<dbReference type="NCBIfam" id="NF041635">
    <property type="entry name" value="STM3941_fam"/>
    <property type="match status" value="1"/>
</dbReference>
<feature type="transmembrane region" description="Helical" evidence="1">
    <location>
        <begin position="12"/>
        <end position="36"/>
    </location>
</feature>
<feature type="transmembrane region" description="Helical" evidence="1">
    <location>
        <begin position="48"/>
        <end position="68"/>
    </location>
</feature>
<evidence type="ECO:0000313" key="3">
    <source>
        <dbReference type="Proteomes" id="UP000593735"/>
    </source>
</evidence>
<evidence type="ECO:0000313" key="2">
    <source>
        <dbReference type="EMBL" id="QOY60125.1"/>
    </source>
</evidence>
<evidence type="ECO:0000256" key="1">
    <source>
        <dbReference type="SAM" id="Phobius"/>
    </source>
</evidence>
<keyword evidence="1" id="KW-0812">Transmembrane</keyword>
<keyword evidence="3" id="KW-1185">Reference proteome</keyword>
<keyword evidence="1" id="KW-1133">Transmembrane helix</keyword>
<keyword evidence="1" id="KW-0472">Membrane</keyword>
<dbReference type="AlphaFoldDB" id="A0A7S7M7G0"/>
<dbReference type="KEGG" id="tio:INP52_06815"/>
<reference evidence="2 3" key="1">
    <citation type="submission" date="2020-10" db="EMBL/GenBank/DDBJ databases">
        <title>Olsenella immobilis sp.nov., isolated from the mud in a fermentation cellar used for the production of Chinese strong-flavoured liquor.</title>
        <authorList>
            <person name="Lu L."/>
        </authorList>
    </citation>
    <scope>NUCLEOTIDE SEQUENCE [LARGE SCALE GENOMIC DNA]</scope>
    <source>
        <strain evidence="2 3">LZLJ-2</strain>
    </source>
</reference>
<name>A0A7S7M7G0_9ACTN</name>
<dbReference type="RefSeq" id="WP_194370250.1">
    <property type="nucleotide sequence ID" value="NZ_CP063767.1"/>
</dbReference>
<dbReference type="EMBL" id="CP063767">
    <property type="protein sequence ID" value="QOY60125.1"/>
    <property type="molecule type" value="Genomic_DNA"/>
</dbReference>
<protein>
    <submittedName>
        <fullName evidence="2">Uncharacterized protein</fullName>
    </submittedName>
</protein>
<organism evidence="2 3">
    <name type="scientific">Thermophilibacter immobilis</name>
    <dbReference type="NCBI Taxonomy" id="2779519"/>
    <lineage>
        <taxon>Bacteria</taxon>
        <taxon>Bacillati</taxon>
        <taxon>Actinomycetota</taxon>
        <taxon>Coriobacteriia</taxon>
        <taxon>Coriobacteriales</taxon>
        <taxon>Atopobiaceae</taxon>
        <taxon>Thermophilibacter</taxon>
    </lineage>
</organism>
<sequence length="187" mass="21036">MSQTAATQRFSVTNNVVLLIIYTFMGACLLVASILALTQPLPYAENPLLMKVTMGWLGFPLAVALIALNVRKILTRRDAIVVDERGITDHTGGMAPGFISWDDLEEVFLLKLKDDTYLCAVPRDYNAWCTQLSTRQRRLAQANVDAGFAPIRIQFKKVTDTYTAQDGLCAVRRFHPEKVTRVRKPKY</sequence>
<gene>
    <name evidence="2" type="ORF">INP52_06815</name>
</gene>
<accession>A0A7S7M7G0</accession>
<dbReference type="Proteomes" id="UP000593735">
    <property type="component" value="Chromosome"/>
</dbReference>
<proteinExistence type="predicted"/>